<evidence type="ECO:0000256" key="1">
    <source>
        <dbReference type="SAM" id="Phobius"/>
    </source>
</evidence>
<evidence type="ECO:0000313" key="5">
    <source>
        <dbReference type="Proteomes" id="UP000677228"/>
    </source>
</evidence>
<dbReference type="InterPro" id="IPR000742">
    <property type="entry name" value="EGF"/>
</dbReference>
<dbReference type="Proteomes" id="UP000682733">
    <property type="component" value="Unassembled WGS sequence"/>
</dbReference>
<organism evidence="3 5">
    <name type="scientific">Didymodactylos carnosus</name>
    <dbReference type="NCBI Taxonomy" id="1234261"/>
    <lineage>
        <taxon>Eukaryota</taxon>
        <taxon>Metazoa</taxon>
        <taxon>Spiralia</taxon>
        <taxon>Gnathifera</taxon>
        <taxon>Rotifera</taxon>
        <taxon>Eurotatoria</taxon>
        <taxon>Bdelloidea</taxon>
        <taxon>Philodinida</taxon>
        <taxon>Philodinidae</taxon>
        <taxon>Didymodactylos</taxon>
    </lineage>
</organism>
<keyword evidence="1" id="KW-0812">Transmembrane</keyword>
<name>A0A8S2EUA0_9BILA</name>
<reference evidence="3" key="1">
    <citation type="submission" date="2021-02" db="EMBL/GenBank/DDBJ databases">
        <authorList>
            <person name="Nowell W R."/>
        </authorList>
    </citation>
    <scope>NUCLEOTIDE SEQUENCE</scope>
</reference>
<sequence length="213" mass="24536">MVCQNSANIFNLPQSSDSELFQSMAKVAPCENGGLCLQRYNEYSNRTFSNFICVCPPCFYGRLCQYALRRDTNSFEWLAEQNDDGTFDSQHLTIFQHDGITWFRLDLYLIIPSLLYLYAALNNILTFLTFLLRPKTRRAGTVASWLSMCISIERAVCVCTFSSMCLLYVVPSRIFRHELMSLSLMSFIPKRFKRTKSRPSGTTTFRQSQITAL</sequence>
<keyword evidence="1" id="KW-0472">Membrane</keyword>
<dbReference type="SUPFAM" id="SSF57196">
    <property type="entry name" value="EGF/Laminin"/>
    <property type="match status" value="1"/>
</dbReference>
<dbReference type="PROSITE" id="PS00022">
    <property type="entry name" value="EGF_1"/>
    <property type="match status" value="1"/>
</dbReference>
<evidence type="ECO:0000313" key="4">
    <source>
        <dbReference type="EMBL" id="CAF4109573.1"/>
    </source>
</evidence>
<dbReference type="Proteomes" id="UP000677228">
    <property type="component" value="Unassembled WGS sequence"/>
</dbReference>
<accession>A0A8S2EUA0</accession>
<gene>
    <name evidence="3" type="ORF">OVA965_LOCUS28625</name>
    <name evidence="4" type="ORF">TMI583_LOCUS29382</name>
</gene>
<evidence type="ECO:0000313" key="3">
    <source>
        <dbReference type="EMBL" id="CAF1302967.1"/>
    </source>
</evidence>
<evidence type="ECO:0000259" key="2">
    <source>
        <dbReference type="PROSITE" id="PS00022"/>
    </source>
</evidence>
<keyword evidence="1" id="KW-1133">Transmembrane helix</keyword>
<comment type="caution">
    <text evidence="3">The sequence shown here is derived from an EMBL/GenBank/DDBJ whole genome shotgun (WGS) entry which is preliminary data.</text>
</comment>
<dbReference type="Gene3D" id="2.10.25.10">
    <property type="entry name" value="Laminin"/>
    <property type="match status" value="1"/>
</dbReference>
<protein>
    <recommendedName>
        <fullName evidence="2">EGF-like domain-containing protein</fullName>
    </recommendedName>
</protein>
<feature type="domain" description="EGF-like" evidence="2">
    <location>
        <begin position="53"/>
        <end position="64"/>
    </location>
</feature>
<feature type="transmembrane region" description="Helical" evidence="1">
    <location>
        <begin position="107"/>
        <end position="132"/>
    </location>
</feature>
<dbReference type="CDD" id="cd00054">
    <property type="entry name" value="EGF_CA"/>
    <property type="match status" value="1"/>
</dbReference>
<dbReference type="EMBL" id="CAJNOK010019631">
    <property type="protein sequence ID" value="CAF1302967.1"/>
    <property type="molecule type" value="Genomic_DNA"/>
</dbReference>
<proteinExistence type="predicted"/>
<dbReference type="EMBL" id="CAJOBA010041212">
    <property type="protein sequence ID" value="CAF4109573.1"/>
    <property type="molecule type" value="Genomic_DNA"/>
</dbReference>
<dbReference type="AlphaFoldDB" id="A0A8S2EUA0"/>